<accession>A0AAD9T7E3</accession>
<comment type="function">
    <text evidence="2">Long-chain fatty alcohol oxidase involved in the omega-oxidation pathway of lipid degradation.</text>
</comment>
<evidence type="ECO:0000259" key="17">
    <source>
        <dbReference type="Pfam" id="PF05199"/>
    </source>
</evidence>
<organism evidence="18 19">
    <name type="scientific">Diplocarpon rosae</name>
    <dbReference type="NCBI Taxonomy" id="946125"/>
    <lineage>
        <taxon>Eukaryota</taxon>
        <taxon>Fungi</taxon>
        <taxon>Dikarya</taxon>
        <taxon>Ascomycota</taxon>
        <taxon>Pezizomycotina</taxon>
        <taxon>Leotiomycetes</taxon>
        <taxon>Helotiales</taxon>
        <taxon>Drepanopezizaceae</taxon>
        <taxon>Diplocarpon</taxon>
    </lineage>
</organism>
<dbReference type="GO" id="GO:0050660">
    <property type="term" value="F:flavin adenine dinucleotide binding"/>
    <property type="evidence" value="ECO:0007669"/>
    <property type="project" value="InterPro"/>
</dbReference>
<dbReference type="Gene3D" id="3.50.50.60">
    <property type="entry name" value="FAD/NAD(P)-binding domain"/>
    <property type="match status" value="2"/>
</dbReference>
<keyword evidence="8" id="KW-0274">FAD</keyword>
<evidence type="ECO:0000256" key="10">
    <source>
        <dbReference type="ARBA" id="ARBA00023002"/>
    </source>
</evidence>
<dbReference type="PANTHER" id="PTHR46056:SF12">
    <property type="entry name" value="LONG-CHAIN-ALCOHOL OXIDASE"/>
    <property type="match status" value="1"/>
</dbReference>
<dbReference type="PIRSF" id="PIRSF028937">
    <property type="entry name" value="Lg_Ch_AO"/>
    <property type="match status" value="1"/>
</dbReference>
<keyword evidence="9" id="KW-1133">Transmembrane helix</keyword>
<evidence type="ECO:0000256" key="11">
    <source>
        <dbReference type="ARBA" id="ARBA00023136"/>
    </source>
</evidence>
<evidence type="ECO:0000256" key="13">
    <source>
        <dbReference type="PIRSR" id="PIRSR028937-1"/>
    </source>
</evidence>
<dbReference type="GO" id="GO:0046577">
    <property type="term" value="F:long-chain-alcohol oxidase activity"/>
    <property type="evidence" value="ECO:0007669"/>
    <property type="project" value="UniProtKB-EC"/>
</dbReference>
<feature type="domain" description="FAD-dependent oxidoreductase 2 FAD-binding" evidence="16">
    <location>
        <begin position="225"/>
        <end position="257"/>
    </location>
</feature>
<comment type="similarity">
    <text evidence="4 12">Belongs to the GMC oxidoreductase family.</text>
</comment>
<evidence type="ECO:0000256" key="1">
    <source>
        <dbReference type="ARBA" id="ARBA00000920"/>
    </source>
</evidence>
<keyword evidence="6" id="KW-0285">Flavoprotein</keyword>
<dbReference type="SUPFAM" id="SSF51905">
    <property type="entry name" value="FAD/NAD(P)-binding domain"/>
    <property type="match status" value="1"/>
</dbReference>
<evidence type="ECO:0000256" key="6">
    <source>
        <dbReference type="ARBA" id="ARBA00022630"/>
    </source>
</evidence>
<evidence type="ECO:0000256" key="4">
    <source>
        <dbReference type="ARBA" id="ARBA00010790"/>
    </source>
</evidence>
<protein>
    <recommendedName>
        <fullName evidence="5 12">Long-chain-alcohol oxidase</fullName>
        <ecNumber evidence="5 12">1.1.3.20</ecNumber>
    </recommendedName>
</protein>
<dbReference type="Pfam" id="PF00732">
    <property type="entry name" value="GMC_oxred_N"/>
    <property type="match status" value="1"/>
</dbReference>
<keyword evidence="10 12" id="KW-0560">Oxidoreductase</keyword>
<dbReference type="Pfam" id="PF00890">
    <property type="entry name" value="FAD_binding_2"/>
    <property type="match status" value="1"/>
</dbReference>
<dbReference type="InterPro" id="IPR012400">
    <property type="entry name" value="Long_Oxdase"/>
</dbReference>
<evidence type="ECO:0000256" key="14">
    <source>
        <dbReference type="SAM" id="MobiDB-lite"/>
    </source>
</evidence>
<dbReference type="EC" id="1.1.3.20" evidence="5 12"/>
<dbReference type="PANTHER" id="PTHR46056">
    <property type="entry name" value="LONG-CHAIN-ALCOHOL OXIDASE"/>
    <property type="match status" value="1"/>
</dbReference>
<evidence type="ECO:0000256" key="7">
    <source>
        <dbReference type="ARBA" id="ARBA00022692"/>
    </source>
</evidence>
<proteinExistence type="inferred from homology"/>
<feature type="domain" description="Glucose-methanol-choline oxidoreductase N-terminal" evidence="15">
    <location>
        <begin position="274"/>
        <end position="501"/>
    </location>
</feature>
<evidence type="ECO:0000256" key="5">
    <source>
        <dbReference type="ARBA" id="ARBA00013125"/>
    </source>
</evidence>
<dbReference type="GO" id="GO:0016020">
    <property type="term" value="C:membrane"/>
    <property type="evidence" value="ECO:0007669"/>
    <property type="project" value="UniProtKB-SubCell"/>
</dbReference>
<dbReference type="Pfam" id="PF05199">
    <property type="entry name" value="GMC_oxred_C"/>
    <property type="match status" value="1"/>
</dbReference>
<evidence type="ECO:0000313" key="18">
    <source>
        <dbReference type="EMBL" id="KAK2630194.1"/>
    </source>
</evidence>
<evidence type="ECO:0000259" key="16">
    <source>
        <dbReference type="Pfam" id="PF00890"/>
    </source>
</evidence>
<name>A0AAD9T7E3_9HELO</name>
<dbReference type="InterPro" id="IPR003953">
    <property type="entry name" value="FAD-dep_OxRdtase_2_FAD-bd"/>
</dbReference>
<evidence type="ECO:0000256" key="9">
    <source>
        <dbReference type="ARBA" id="ARBA00022989"/>
    </source>
</evidence>
<evidence type="ECO:0000256" key="3">
    <source>
        <dbReference type="ARBA" id="ARBA00004370"/>
    </source>
</evidence>
<evidence type="ECO:0000256" key="12">
    <source>
        <dbReference type="PIRNR" id="PIRNR028937"/>
    </source>
</evidence>
<comment type="caution">
    <text evidence="18">The sequence shown here is derived from an EMBL/GenBank/DDBJ whole genome shotgun (WGS) entry which is preliminary data.</text>
</comment>
<feature type="active site" description="Proton acceptor" evidence="13">
    <location>
        <position position="679"/>
    </location>
</feature>
<comment type="subcellular location">
    <subcellularLocation>
        <location evidence="3">Membrane</location>
    </subcellularLocation>
</comment>
<evidence type="ECO:0000259" key="15">
    <source>
        <dbReference type="Pfam" id="PF00732"/>
    </source>
</evidence>
<feature type="domain" description="Glucose-methanol-choline oxidoreductase C-terminal" evidence="17">
    <location>
        <begin position="594"/>
        <end position="730"/>
    </location>
</feature>
<evidence type="ECO:0000256" key="2">
    <source>
        <dbReference type="ARBA" id="ARBA00003842"/>
    </source>
</evidence>
<keyword evidence="19" id="KW-1185">Reference proteome</keyword>
<dbReference type="InterPro" id="IPR007867">
    <property type="entry name" value="GMC_OxRtase_C"/>
</dbReference>
<dbReference type="InterPro" id="IPR036188">
    <property type="entry name" value="FAD/NAD-bd_sf"/>
</dbReference>
<reference evidence="18" key="1">
    <citation type="submission" date="2023-06" db="EMBL/GenBank/DDBJ databases">
        <title>Draft genome of Marssonina rosae.</title>
        <authorList>
            <person name="Cheng Q."/>
        </authorList>
    </citation>
    <scope>NUCLEOTIDE SEQUENCE</scope>
    <source>
        <strain evidence="18">R4</strain>
    </source>
</reference>
<evidence type="ECO:0000313" key="19">
    <source>
        <dbReference type="Proteomes" id="UP001285354"/>
    </source>
</evidence>
<feature type="region of interest" description="Disordered" evidence="14">
    <location>
        <begin position="1"/>
        <end position="20"/>
    </location>
</feature>
<dbReference type="AlphaFoldDB" id="A0AAD9T7E3"/>
<dbReference type="EMBL" id="JAUBYV010000001">
    <property type="protein sequence ID" value="KAK2630194.1"/>
    <property type="molecule type" value="Genomic_DNA"/>
</dbReference>
<gene>
    <name evidence="18" type="ORF">QTJ16_001014</name>
</gene>
<dbReference type="InterPro" id="IPR000172">
    <property type="entry name" value="GMC_OxRdtase_N"/>
</dbReference>
<keyword evidence="7" id="KW-0812">Transmembrane</keyword>
<evidence type="ECO:0000256" key="8">
    <source>
        <dbReference type="ARBA" id="ARBA00022827"/>
    </source>
</evidence>
<comment type="catalytic activity">
    <reaction evidence="1 12">
        <text>a long-chain primary fatty alcohol + O2 = a long-chain fatty aldehyde + H2O2</text>
        <dbReference type="Rhea" id="RHEA:22756"/>
        <dbReference type="ChEBI" id="CHEBI:15379"/>
        <dbReference type="ChEBI" id="CHEBI:16240"/>
        <dbReference type="ChEBI" id="CHEBI:17176"/>
        <dbReference type="ChEBI" id="CHEBI:77396"/>
        <dbReference type="EC" id="1.1.3.20"/>
    </reaction>
</comment>
<sequence length="750" mass="81139">MASSLPSVSGHLPTLLPDGPPATPFTDANWTTLLAIMDAVLPSIRREGSPETRSQFRKTITDTQFHDTITHLKETVVDAPDSKALDEYLDERPSDIPRFRELLKRTLGDYVPQDARKGLGIVLASLDTRVGSMLLTGYTTPFHAQPIVVREAILESWRLSYLPPLNKIFKQMTVLAKSLWLKTSPTFQALSGFPPLPHHSKPGSSHDYRFLQFEPGTEPETIDTDVVIVGSGCGGAVCAKNLAEAGHRVLLVDKAYHFAPAHLPMTEEAAGIHLFENGGAELSVDGSTSVVAGASWGGGGTVNWSASLQTQSFVRKEWAQDRGLTFFETAEFQKCLDRVCHRMGASTEHVRHNYGNQVLLEGARKLGYHAKAVPQNTGGTEHYCGHCTLGCGSGQKQGPGVSWLPDAAKAGAEFVEGLTVDHVVFDEANGAKKAVGVTGKWVSRNSSGGVDGPSSGKTVREVIVRAKKVIISCGSLWSPIILLNSGLKNPQIGRNLYLHPVNTVNAVFKEDVRPWEGGILTSVCTTFENLDQHGHGAKLETTSMLPSWNLVLLPWTSGLAYKTLALKFRHMTGFISIARDRDPGLVYRDAASGRPRIQYSPSAFDRAHILEGVLAVCRIAYVQGAREIHLTNAAVPPFLRGPPEDGADPSITDPAFAAWLTDVQRIGNKAPLAFFASAHQMGSNRMSVVPADGVVDPEGRVWGAEGLYVADASVFPSASGVNPMVTVMAICDHISRRIGREMEDERRGGE</sequence>
<dbReference type="Proteomes" id="UP001285354">
    <property type="component" value="Unassembled WGS sequence"/>
</dbReference>
<keyword evidence="11" id="KW-0472">Membrane</keyword>